<keyword evidence="2" id="KW-1185">Reference proteome</keyword>
<sequence length="98" mass="11891">MAPFPDEGRVWFTVVVFFVNVASAVVYAITWASFRLHADSAIMKRASHRWRRRYRWMANDTWTDFDLRDTILLMEILDRDFYTNRNCHQTFHLLFDKL</sequence>
<accession>A0A8R1V0Y1</accession>
<reference evidence="1" key="2">
    <citation type="submission" date="2022-06" db="UniProtKB">
        <authorList>
            <consortium name="EnsemblMetazoa"/>
        </authorList>
    </citation>
    <scope>IDENTIFICATION</scope>
    <source>
        <strain evidence="1">PS312</strain>
    </source>
</reference>
<accession>A0A2A6CLM1</accession>
<proteinExistence type="predicted"/>
<name>A0A2A6CLM1_PRIPA</name>
<evidence type="ECO:0000313" key="1">
    <source>
        <dbReference type="EnsemblMetazoa" id="PPA41546.1"/>
    </source>
</evidence>
<reference evidence="2" key="1">
    <citation type="journal article" date="2008" name="Nat. Genet.">
        <title>The Pristionchus pacificus genome provides a unique perspective on nematode lifestyle and parasitism.</title>
        <authorList>
            <person name="Dieterich C."/>
            <person name="Clifton S.W."/>
            <person name="Schuster L.N."/>
            <person name="Chinwalla A."/>
            <person name="Delehaunty K."/>
            <person name="Dinkelacker I."/>
            <person name="Fulton L."/>
            <person name="Fulton R."/>
            <person name="Godfrey J."/>
            <person name="Minx P."/>
            <person name="Mitreva M."/>
            <person name="Roeseler W."/>
            <person name="Tian H."/>
            <person name="Witte H."/>
            <person name="Yang S.P."/>
            <person name="Wilson R.K."/>
            <person name="Sommer R.J."/>
        </authorList>
    </citation>
    <scope>NUCLEOTIDE SEQUENCE [LARGE SCALE GENOMIC DNA]</scope>
    <source>
        <strain evidence="2">PS312</strain>
    </source>
</reference>
<dbReference type="AlphaFoldDB" id="A0A2A6CLM1"/>
<organism evidence="1 2">
    <name type="scientific">Pristionchus pacificus</name>
    <name type="common">Parasitic nematode worm</name>
    <dbReference type="NCBI Taxonomy" id="54126"/>
    <lineage>
        <taxon>Eukaryota</taxon>
        <taxon>Metazoa</taxon>
        <taxon>Ecdysozoa</taxon>
        <taxon>Nematoda</taxon>
        <taxon>Chromadorea</taxon>
        <taxon>Rhabditida</taxon>
        <taxon>Rhabditina</taxon>
        <taxon>Diplogasteromorpha</taxon>
        <taxon>Diplogasteroidea</taxon>
        <taxon>Neodiplogasteridae</taxon>
        <taxon>Pristionchus</taxon>
    </lineage>
</organism>
<gene>
    <name evidence="1" type="primary">WBGene00279915</name>
</gene>
<protein>
    <submittedName>
        <fullName evidence="1">Uncharacterized protein</fullName>
    </submittedName>
</protein>
<dbReference type="EnsemblMetazoa" id="PPA41546.1">
    <property type="protein sequence ID" value="PPA41546.1"/>
    <property type="gene ID" value="WBGene00279915"/>
</dbReference>
<dbReference type="Proteomes" id="UP000005239">
    <property type="component" value="Unassembled WGS sequence"/>
</dbReference>
<evidence type="ECO:0000313" key="2">
    <source>
        <dbReference type="Proteomes" id="UP000005239"/>
    </source>
</evidence>